<reference evidence="2" key="1">
    <citation type="journal article" date="2011" name="PLoS Genet.">
        <title>Genomic analysis of the necrotrophic fungal pathogens Sclerotinia sclerotiorum and Botrytis cinerea.</title>
        <authorList>
            <person name="Amselem J."/>
            <person name="Cuomo C.A."/>
            <person name="van Kan J.A."/>
            <person name="Viaud M."/>
            <person name="Benito E.P."/>
            <person name="Couloux A."/>
            <person name="Coutinho P.M."/>
            <person name="de Vries R.P."/>
            <person name="Dyer P.S."/>
            <person name="Fillinger S."/>
            <person name="Fournier E."/>
            <person name="Gout L."/>
            <person name="Hahn M."/>
            <person name="Kohn L."/>
            <person name="Lapalu N."/>
            <person name="Plummer K.M."/>
            <person name="Pradier J.M."/>
            <person name="Quevillon E."/>
            <person name="Sharon A."/>
            <person name="Simon A."/>
            <person name="ten Have A."/>
            <person name="Tudzynski B."/>
            <person name="Tudzynski P."/>
            <person name="Wincker P."/>
            <person name="Andrew M."/>
            <person name="Anthouard V."/>
            <person name="Beever R.E."/>
            <person name="Beffa R."/>
            <person name="Benoit I."/>
            <person name="Bouzid O."/>
            <person name="Brault B."/>
            <person name="Chen Z."/>
            <person name="Choquer M."/>
            <person name="Collemare J."/>
            <person name="Cotton P."/>
            <person name="Danchin E.G."/>
            <person name="Da Silva C."/>
            <person name="Gautier A."/>
            <person name="Giraud C."/>
            <person name="Giraud T."/>
            <person name="Gonzalez C."/>
            <person name="Grossetete S."/>
            <person name="Guldener U."/>
            <person name="Henrissat B."/>
            <person name="Howlett B.J."/>
            <person name="Kodira C."/>
            <person name="Kretschmer M."/>
            <person name="Lappartient A."/>
            <person name="Leroch M."/>
            <person name="Levis C."/>
            <person name="Mauceli E."/>
            <person name="Neuveglise C."/>
            <person name="Oeser B."/>
            <person name="Pearson M."/>
            <person name="Poulain J."/>
            <person name="Poussereau N."/>
            <person name="Quesneville H."/>
            <person name="Rascle C."/>
            <person name="Schumacher J."/>
            <person name="Segurens B."/>
            <person name="Sexton A."/>
            <person name="Silva E."/>
            <person name="Sirven C."/>
            <person name="Soanes D.M."/>
            <person name="Talbot N.J."/>
            <person name="Templeton M."/>
            <person name="Yandava C."/>
            <person name="Yarden O."/>
            <person name="Zeng Q."/>
            <person name="Rollins J.A."/>
            <person name="Lebrun M.H."/>
            <person name="Dickman M."/>
        </authorList>
    </citation>
    <scope>NUCLEOTIDE SEQUENCE [LARGE SCALE GENOMIC DNA]</scope>
    <source>
        <strain evidence="2">T4</strain>
    </source>
</reference>
<proteinExistence type="predicted"/>
<dbReference type="EMBL" id="FQ790300">
    <property type="protein sequence ID" value="CCD49211.1"/>
    <property type="molecule type" value="Genomic_DNA"/>
</dbReference>
<gene>
    <name evidence="1" type="ORF">BofuT4_uP030870.1</name>
</gene>
<organism evidence="1 2">
    <name type="scientific">Botryotinia fuckeliana (strain T4)</name>
    <name type="common">Noble rot fungus</name>
    <name type="synonym">Botrytis cinerea</name>
    <dbReference type="NCBI Taxonomy" id="999810"/>
    <lineage>
        <taxon>Eukaryota</taxon>
        <taxon>Fungi</taxon>
        <taxon>Dikarya</taxon>
        <taxon>Ascomycota</taxon>
        <taxon>Pezizomycotina</taxon>
        <taxon>Leotiomycetes</taxon>
        <taxon>Helotiales</taxon>
        <taxon>Sclerotiniaceae</taxon>
        <taxon>Botrytis</taxon>
    </lineage>
</organism>
<dbReference type="InParanoid" id="G2Y9D5"/>
<evidence type="ECO:0000313" key="2">
    <source>
        <dbReference type="Proteomes" id="UP000008177"/>
    </source>
</evidence>
<accession>G2Y9D5</accession>
<name>G2Y9D5_BOTF4</name>
<sequence>MDFMGFMGFQDFMDLMHLFWNSLSEVDDFFDMPCIGMYVSKSVWEDVGMWVCMYTE</sequence>
<dbReference type="AlphaFoldDB" id="G2Y9D5"/>
<protein>
    <submittedName>
        <fullName evidence="1">Uncharacterized protein</fullName>
    </submittedName>
</protein>
<dbReference type="HOGENOM" id="CLU_3013939_0_0_1"/>
<evidence type="ECO:0000313" key="1">
    <source>
        <dbReference type="EMBL" id="CCD49211.1"/>
    </source>
</evidence>
<dbReference type="Proteomes" id="UP000008177">
    <property type="component" value="Unplaced contigs"/>
</dbReference>